<accession>L8JQ09</accession>
<name>L8JQ09_9BACT</name>
<evidence type="ECO:0000313" key="1">
    <source>
        <dbReference type="EMBL" id="ELR70930.1"/>
    </source>
</evidence>
<keyword evidence="2" id="KW-1185">Reference proteome</keyword>
<organism evidence="1 2">
    <name type="scientific">Fulvivirga imtechensis AK7</name>
    <dbReference type="NCBI Taxonomy" id="1237149"/>
    <lineage>
        <taxon>Bacteria</taxon>
        <taxon>Pseudomonadati</taxon>
        <taxon>Bacteroidota</taxon>
        <taxon>Cytophagia</taxon>
        <taxon>Cytophagales</taxon>
        <taxon>Fulvivirgaceae</taxon>
        <taxon>Fulvivirga</taxon>
    </lineage>
</organism>
<evidence type="ECO:0000313" key="2">
    <source>
        <dbReference type="Proteomes" id="UP000011135"/>
    </source>
</evidence>
<comment type="caution">
    <text evidence="1">The sequence shown here is derived from an EMBL/GenBank/DDBJ whole genome shotgun (WGS) entry which is preliminary data.</text>
</comment>
<reference evidence="1 2" key="1">
    <citation type="submission" date="2012-12" db="EMBL/GenBank/DDBJ databases">
        <title>Genome assembly of Fulvivirga imtechensis AK7.</title>
        <authorList>
            <person name="Nupur N."/>
            <person name="Khatri I."/>
            <person name="Kumar R."/>
            <person name="Subramanian S."/>
            <person name="Pinnaka A."/>
        </authorList>
    </citation>
    <scope>NUCLEOTIDE SEQUENCE [LARGE SCALE GENOMIC DNA]</scope>
    <source>
        <strain evidence="1 2">AK7</strain>
    </source>
</reference>
<sequence length="228" mass="25456">MLNGLFAEIDLRLNNYTPNDHEFDPSDERAFYKPDDSFFRLEALGVNLVFDIPVQRQDPYSLYINDVNSVSFTPGTRGGKALITIDLEDEGHEVIGNCVNNAFCFCGDPRVHLNDMKLDVLLSFGTRAGRLTITETVVKMSSTFEEEGPCHDNACAFACDLLAPNRENQAKEQIEQQVAAYFMNNRVIVETLFNQHIQSLGVTEDITSVLIGGSGDLILTVEYEDSCE</sequence>
<dbReference type="EMBL" id="AMZN01000047">
    <property type="protein sequence ID" value="ELR70930.1"/>
    <property type="molecule type" value="Genomic_DNA"/>
</dbReference>
<gene>
    <name evidence="1" type="ORF">C900_03213</name>
</gene>
<proteinExistence type="predicted"/>
<dbReference type="AlphaFoldDB" id="L8JQ09"/>
<protein>
    <submittedName>
        <fullName evidence="1">Uncharacterized protein</fullName>
    </submittedName>
</protein>
<dbReference type="Proteomes" id="UP000011135">
    <property type="component" value="Unassembled WGS sequence"/>
</dbReference>